<dbReference type="GO" id="GO:0016829">
    <property type="term" value="F:lyase activity"/>
    <property type="evidence" value="ECO:0007669"/>
    <property type="project" value="UniProtKB-KW"/>
</dbReference>
<comment type="subunit">
    <text evidence="4">Heterodimer composed of a large subunit (PMDh-L) and a small subunit (PMDh-S).</text>
</comment>
<dbReference type="Gene3D" id="3.50.30.10">
    <property type="entry name" value="Phosphohistidine domain"/>
    <property type="match status" value="1"/>
</dbReference>
<dbReference type="Pfam" id="PF01989">
    <property type="entry name" value="AcnX_swivel_put"/>
    <property type="match status" value="1"/>
</dbReference>
<evidence type="ECO:0000256" key="5">
    <source>
        <dbReference type="ARBA" id="ARBA00047176"/>
    </source>
</evidence>
<dbReference type="CDD" id="cd01356">
    <property type="entry name" value="AcnX_swivel"/>
    <property type="match status" value="1"/>
</dbReference>
<dbReference type="EMBL" id="FRFC01000003">
    <property type="protein sequence ID" value="SHO43340.1"/>
    <property type="molecule type" value="Genomic_DNA"/>
</dbReference>
<dbReference type="PANTHER" id="PTHR36577:SF3">
    <property type="entry name" value="DUF521 DOMAIN PROTEIN (AFU_ORTHOLOGUE AFUA_6G00490)"/>
    <property type="match status" value="1"/>
</dbReference>
<evidence type="ECO:0000259" key="6">
    <source>
        <dbReference type="Pfam" id="PF01989"/>
    </source>
</evidence>
<feature type="domain" description="Phosphomevalonate dehydratase small subunit-like" evidence="6">
    <location>
        <begin position="22"/>
        <end position="101"/>
    </location>
</feature>
<evidence type="ECO:0000313" key="7">
    <source>
        <dbReference type="EMBL" id="SHO43340.1"/>
    </source>
</evidence>
<comment type="function">
    <text evidence="3">Component of a hydro-lyase that catalyzes the dehydration of mevalonate 5-phosphate (MVA5P) to form trans-anhydromevalonate 5-phosphate (tAHMP). Involved in the archaeal mevalonate (MVA) pathway, which provides fundamental precursors for isoprenoid biosynthesis, such as isopentenyl diphosphate (IPP) and dimethylallyl diphosphate (DMAPP).</text>
</comment>
<dbReference type="AlphaFoldDB" id="A0A2H1EF53"/>
<keyword evidence="1" id="KW-0456">Lyase</keyword>
<dbReference type="RefSeq" id="WP_101009089.1">
    <property type="nucleotide sequence ID" value="NZ_FRFC01000003.1"/>
</dbReference>
<reference evidence="8" key="1">
    <citation type="submission" date="2016-12" db="EMBL/GenBank/DDBJ databases">
        <authorList>
            <person name="Herbold C."/>
        </authorList>
    </citation>
    <scope>NUCLEOTIDE SEQUENCE [LARGE SCALE GENOMIC DNA]</scope>
</reference>
<dbReference type="OrthoDB" id="18062at2157"/>
<evidence type="ECO:0000256" key="4">
    <source>
        <dbReference type="ARBA" id="ARBA00046520"/>
    </source>
</evidence>
<proteinExistence type="predicted"/>
<gene>
    <name evidence="7" type="ORF">NSIN_20020</name>
</gene>
<comment type="catalytic activity">
    <reaction evidence="2">
        <text>(R)-5-phosphomevalonate = (2E)-3-methyl-5-phosphooxypent-2-enoate + H2O</text>
        <dbReference type="Rhea" id="RHEA:78975"/>
        <dbReference type="ChEBI" id="CHEBI:15377"/>
        <dbReference type="ChEBI" id="CHEBI:58146"/>
        <dbReference type="ChEBI" id="CHEBI:229665"/>
        <dbReference type="EC" id="4.2.1.182"/>
    </reaction>
    <physiologicalReaction direction="left-to-right" evidence="2">
        <dbReference type="Rhea" id="RHEA:78976"/>
    </physiologicalReaction>
</comment>
<dbReference type="SUPFAM" id="SSF52016">
    <property type="entry name" value="LeuD/IlvD-like"/>
    <property type="match status" value="1"/>
</dbReference>
<dbReference type="Proteomes" id="UP000232412">
    <property type="component" value="Unassembled WGS sequence"/>
</dbReference>
<keyword evidence="8" id="KW-1185">Reference proteome</keyword>
<dbReference type="InterPro" id="IPR012016">
    <property type="entry name" value="PMDh-S-like"/>
</dbReference>
<evidence type="ECO:0000256" key="3">
    <source>
        <dbReference type="ARBA" id="ARBA00045299"/>
    </source>
</evidence>
<dbReference type="PIRSF" id="PIRSF004966">
    <property type="entry name" value="UCP004966"/>
    <property type="match status" value="1"/>
</dbReference>
<accession>A0A2H1EF53</accession>
<evidence type="ECO:0000313" key="8">
    <source>
        <dbReference type="Proteomes" id="UP000232412"/>
    </source>
</evidence>
<dbReference type="EC" id="4.2.1.182" evidence="5"/>
<dbReference type="PANTHER" id="PTHR36577">
    <property type="entry name" value="DUF521 DOMAIN PROTEIN (AFU_ORTHOLOGUE AFUA_6G00490)"/>
    <property type="match status" value="1"/>
</dbReference>
<organism evidence="7 8">
    <name type="scientific">Nitrosotalea sinensis</name>
    <dbReference type="NCBI Taxonomy" id="1499975"/>
    <lineage>
        <taxon>Archaea</taxon>
        <taxon>Nitrososphaerota</taxon>
        <taxon>Nitrososphaeria</taxon>
        <taxon>Nitrosotaleales</taxon>
        <taxon>Nitrosotaleaceae</taxon>
        <taxon>Nitrosotalea</taxon>
    </lineage>
</organism>
<evidence type="ECO:0000256" key="2">
    <source>
        <dbReference type="ARBA" id="ARBA00045120"/>
    </source>
</evidence>
<dbReference type="InterPro" id="IPR002840">
    <property type="entry name" value="PMDh-S-like_dom"/>
</dbReference>
<evidence type="ECO:0000256" key="1">
    <source>
        <dbReference type="ARBA" id="ARBA00023239"/>
    </source>
</evidence>
<sequence length="127" mass="13409">MNVKVIVRGKATGQLLVAKNPINFLGGIDKKTGIVHDKKHDLFGKSVGGKILAFPFGVGSSVGAYTLYSLQYNNCAPLAMICLKADLTTASGCAISNIPLVVVNKNDFDLLQENKQITLDAVSGTIS</sequence>
<protein>
    <recommendedName>
        <fullName evidence="5">phosphomevalonate dehydratase</fullName>
        <ecNumber evidence="5">4.2.1.182</ecNumber>
    </recommendedName>
</protein>
<name>A0A2H1EF53_9ARCH</name>